<gene>
    <name evidence="1" type="ORF">QTP70_030629</name>
</gene>
<comment type="caution">
    <text evidence="1">The sequence shown here is derived from an EMBL/GenBank/DDBJ whole genome shotgun (WGS) entry which is preliminary data.</text>
</comment>
<dbReference type="Proteomes" id="UP001274896">
    <property type="component" value="Unassembled WGS sequence"/>
</dbReference>
<evidence type="ECO:0000313" key="1">
    <source>
        <dbReference type="EMBL" id="KAK3519465.1"/>
    </source>
</evidence>
<name>A0AAE0QFB1_9TELE</name>
<accession>A0AAE0QFB1</accession>
<reference evidence="1" key="1">
    <citation type="submission" date="2023-06" db="EMBL/GenBank/DDBJ databases">
        <title>Male Hemibagrus guttatus genome.</title>
        <authorList>
            <person name="Bian C."/>
        </authorList>
    </citation>
    <scope>NUCLEOTIDE SEQUENCE</scope>
    <source>
        <strain evidence="1">Male_cb2023</strain>
        <tissue evidence="1">Muscle</tissue>
    </source>
</reference>
<proteinExistence type="predicted"/>
<dbReference type="AlphaFoldDB" id="A0AAE0QFB1"/>
<sequence>MKWEGCDRKGISTVYRRIPCGDRQEHQIPWCASSRELHLVTHHHLHHQESPAAPLLPAEAEESPSTSPILTMFYRGTIEYVLSSCITAWFRNCTVSEHKTLQRIVRTAEKIIGVSLPSITDMYTTRCIRKANSIVDDPTHTLFTLLPSGKSNRQCTFLHGGVFYMVGGSLKSRGATQLDKVAKRAGSVVGVELDSLKQVVERRTLNKMLSIMANPDHPLHMVFCKQRSVFSGRLLSQSCSTDRLRKSFVPRAIQLFNTSQQGHRNVDREI</sequence>
<evidence type="ECO:0000313" key="2">
    <source>
        <dbReference type="Proteomes" id="UP001274896"/>
    </source>
</evidence>
<dbReference type="EMBL" id="JAUCMX010000017">
    <property type="protein sequence ID" value="KAK3519465.1"/>
    <property type="molecule type" value="Genomic_DNA"/>
</dbReference>
<organism evidence="1 2">
    <name type="scientific">Hemibagrus guttatus</name>
    <dbReference type="NCBI Taxonomy" id="175788"/>
    <lineage>
        <taxon>Eukaryota</taxon>
        <taxon>Metazoa</taxon>
        <taxon>Chordata</taxon>
        <taxon>Craniata</taxon>
        <taxon>Vertebrata</taxon>
        <taxon>Euteleostomi</taxon>
        <taxon>Actinopterygii</taxon>
        <taxon>Neopterygii</taxon>
        <taxon>Teleostei</taxon>
        <taxon>Ostariophysi</taxon>
        <taxon>Siluriformes</taxon>
        <taxon>Bagridae</taxon>
        <taxon>Hemibagrus</taxon>
    </lineage>
</organism>
<keyword evidence="2" id="KW-1185">Reference proteome</keyword>
<protein>
    <submittedName>
        <fullName evidence="1">Uncharacterized protein</fullName>
    </submittedName>
</protein>